<feature type="transmembrane region" description="Helical" evidence="2">
    <location>
        <begin position="190"/>
        <end position="213"/>
    </location>
</feature>
<feature type="region of interest" description="Disordered" evidence="1">
    <location>
        <begin position="336"/>
        <end position="372"/>
    </location>
</feature>
<accession>A0A7S3DS59</accession>
<proteinExistence type="predicted"/>
<dbReference type="EMBL" id="HBHT01023461">
    <property type="protein sequence ID" value="CAD9974148.1"/>
    <property type="molecule type" value="Transcribed_RNA"/>
</dbReference>
<dbReference type="PANTHER" id="PTHR40535:SF1">
    <property type="entry name" value="CHROMOSOME UNDETERMINED SCAFFOLD_9, WHOLE GENOME SHOTGUN SEQUENCE"/>
    <property type="match status" value="1"/>
</dbReference>
<sequence>MVVPEDRRDATTADRTTMGGRAGPSMRHFFQQQQASVRSTLQIAEVETKKRCFPYGFDNIGNLFHTHPMSTHAWPLVLSVFAMGFTGAGSWDCSYFQGATIAFTGSNYGLWTLEDSSGKCQLWNVLFFSYNLGWHLVIARVFSMTAMLLGLGLLTTTAQALQFHLVSWGIGLFLFVLFIISVSTSSVFNLWIVFWLFSYVIMTLIVRFAFVHPVPRRISLRGEKVIARLYVFNGICCLLTLLVLKSDYCTCKNLSSANLEGRQVGEPCEGNCRLGPAGIQMILASFCWFLAARARFKFRIQPSTLKYDARRPPELYAHYPHASIYTQVTTFWKDRKKEPQTNNNTKDTDADRVGLINGANEDPNTRQAYGATDPIARSETWEPIPDTGKSDVDEDDLDDRGFFQKLCCDFFSMKRNQSERIVFWSLRVMLATMLVIYVFFIYMLIGSRIEYNRAGRAPSTTPSFTTKVVCGFDPENPSNFQTFEGKELAHLAGYTIAHCGACSQCSNPHDIKTYVETRKTIADSSKQCGPYVYLGTKDDVTDCLQKKIGFTRDCTMCWTEDMISTGKNCLSTCLTTLFSGFMTDNNIAGAGDQGWLNACVFCDEKISGPGFVACSGVARRRLGIVSEIERNPEEQCQNTDIDWVNVDWEGIGFV</sequence>
<evidence type="ECO:0000313" key="3">
    <source>
        <dbReference type="EMBL" id="CAD9974148.1"/>
    </source>
</evidence>
<feature type="transmembrane region" description="Helical" evidence="2">
    <location>
        <begin position="225"/>
        <end position="244"/>
    </location>
</feature>
<keyword evidence="2" id="KW-0472">Membrane</keyword>
<gene>
    <name evidence="3" type="ORF">APAL1065_LOCUS15748</name>
</gene>
<dbReference type="PANTHER" id="PTHR40535">
    <property type="entry name" value="CHROMOSOME UNDETERMINED SCAFFOLD_9, WHOLE GENOME SHOTGUN SEQUENCE"/>
    <property type="match status" value="1"/>
</dbReference>
<reference evidence="3" key="1">
    <citation type="submission" date="2021-01" db="EMBL/GenBank/DDBJ databases">
        <authorList>
            <person name="Corre E."/>
            <person name="Pelletier E."/>
            <person name="Niang G."/>
            <person name="Scheremetjew M."/>
            <person name="Finn R."/>
            <person name="Kale V."/>
            <person name="Holt S."/>
            <person name="Cochrane G."/>
            <person name="Meng A."/>
            <person name="Brown T."/>
            <person name="Cohen L."/>
        </authorList>
    </citation>
    <scope>NUCLEOTIDE SEQUENCE</scope>
    <source>
        <strain evidence="3">CCMP125</strain>
    </source>
</reference>
<name>A0A7S3DS59_9STRA</name>
<evidence type="ECO:0000256" key="2">
    <source>
        <dbReference type="SAM" id="Phobius"/>
    </source>
</evidence>
<dbReference type="AlphaFoldDB" id="A0A7S3DS59"/>
<keyword evidence="2" id="KW-0812">Transmembrane</keyword>
<feature type="transmembrane region" description="Helical" evidence="2">
    <location>
        <begin position="421"/>
        <end position="445"/>
    </location>
</feature>
<protein>
    <submittedName>
        <fullName evidence="3">Uncharacterized protein</fullName>
    </submittedName>
</protein>
<feature type="transmembrane region" description="Helical" evidence="2">
    <location>
        <begin position="165"/>
        <end position="184"/>
    </location>
</feature>
<keyword evidence="2" id="KW-1133">Transmembrane helix</keyword>
<feature type="transmembrane region" description="Helical" evidence="2">
    <location>
        <begin position="132"/>
        <end position="153"/>
    </location>
</feature>
<feature type="region of interest" description="Disordered" evidence="1">
    <location>
        <begin position="1"/>
        <end position="24"/>
    </location>
</feature>
<feature type="compositionally biased region" description="Basic and acidic residues" evidence="1">
    <location>
        <begin position="1"/>
        <end position="12"/>
    </location>
</feature>
<evidence type="ECO:0000256" key="1">
    <source>
        <dbReference type="SAM" id="MobiDB-lite"/>
    </source>
</evidence>
<organism evidence="3">
    <name type="scientific">Entomoneis paludosa</name>
    <dbReference type="NCBI Taxonomy" id="265537"/>
    <lineage>
        <taxon>Eukaryota</taxon>
        <taxon>Sar</taxon>
        <taxon>Stramenopiles</taxon>
        <taxon>Ochrophyta</taxon>
        <taxon>Bacillariophyta</taxon>
        <taxon>Bacillariophyceae</taxon>
        <taxon>Bacillariophycidae</taxon>
        <taxon>Entomoneidaceae</taxon>
        <taxon>Entomoneis</taxon>
    </lineage>
</organism>